<evidence type="ECO:0000313" key="3">
    <source>
        <dbReference type="EMBL" id="KAH7091179.1"/>
    </source>
</evidence>
<evidence type="ECO:0000256" key="2">
    <source>
        <dbReference type="SAM" id="SignalP"/>
    </source>
</evidence>
<evidence type="ECO:0000256" key="1">
    <source>
        <dbReference type="SAM" id="Phobius"/>
    </source>
</evidence>
<accession>A0A8K0RDT3</accession>
<dbReference type="AlphaFoldDB" id="A0A8K0RDT3"/>
<name>A0A8K0RDT3_9PLEO</name>
<comment type="caution">
    <text evidence="3">The sequence shown here is derived from an EMBL/GenBank/DDBJ whole genome shotgun (WGS) entry which is preliminary data.</text>
</comment>
<dbReference type="Proteomes" id="UP000813461">
    <property type="component" value="Unassembled WGS sequence"/>
</dbReference>
<keyword evidence="1" id="KW-0812">Transmembrane</keyword>
<feature type="signal peptide" evidence="2">
    <location>
        <begin position="1"/>
        <end position="16"/>
    </location>
</feature>
<feature type="chain" id="PRO_5035449767" evidence="2">
    <location>
        <begin position="17"/>
        <end position="109"/>
    </location>
</feature>
<proteinExistence type="predicted"/>
<keyword evidence="4" id="KW-1185">Reference proteome</keyword>
<keyword evidence="1" id="KW-0472">Membrane</keyword>
<organism evidence="3 4">
    <name type="scientific">Paraphoma chrysanthemicola</name>
    <dbReference type="NCBI Taxonomy" id="798071"/>
    <lineage>
        <taxon>Eukaryota</taxon>
        <taxon>Fungi</taxon>
        <taxon>Dikarya</taxon>
        <taxon>Ascomycota</taxon>
        <taxon>Pezizomycotina</taxon>
        <taxon>Dothideomycetes</taxon>
        <taxon>Pleosporomycetidae</taxon>
        <taxon>Pleosporales</taxon>
        <taxon>Pleosporineae</taxon>
        <taxon>Phaeosphaeriaceae</taxon>
        <taxon>Paraphoma</taxon>
    </lineage>
</organism>
<dbReference type="OrthoDB" id="10372228at2759"/>
<reference evidence="3" key="1">
    <citation type="journal article" date="2021" name="Nat. Commun.">
        <title>Genetic determinants of endophytism in the Arabidopsis root mycobiome.</title>
        <authorList>
            <person name="Mesny F."/>
            <person name="Miyauchi S."/>
            <person name="Thiergart T."/>
            <person name="Pickel B."/>
            <person name="Atanasova L."/>
            <person name="Karlsson M."/>
            <person name="Huettel B."/>
            <person name="Barry K.W."/>
            <person name="Haridas S."/>
            <person name="Chen C."/>
            <person name="Bauer D."/>
            <person name="Andreopoulos W."/>
            <person name="Pangilinan J."/>
            <person name="LaButti K."/>
            <person name="Riley R."/>
            <person name="Lipzen A."/>
            <person name="Clum A."/>
            <person name="Drula E."/>
            <person name="Henrissat B."/>
            <person name="Kohler A."/>
            <person name="Grigoriev I.V."/>
            <person name="Martin F.M."/>
            <person name="Hacquard S."/>
        </authorList>
    </citation>
    <scope>NUCLEOTIDE SEQUENCE</scope>
    <source>
        <strain evidence="3">MPI-SDFR-AT-0120</strain>
    </source>
</reference>
<sequence length="109" mass="12356">MTLLLIIFYLSASTDALPVTSTTENGNQAQDAMPSVIWLNSISIMLICYDVFSAVLLGLLWWSGHLVWLTRPRGTQGIRMRDAGARSTARGGRDRHERIERELRRTRLI</sequence>
<gene>
    <name evidence="3" type="ORF">FB567DRAFT_267587</name>
</gene>
<evidence type="ECO:0000313" key="4">
    <source>
        <dbReference type="Proteomes" id="UP000813461"/>
    </source>
</evidence>
<keyword evidence="2" id="KW-0732">Signal</keyword>
<dbReference type="EMBL" id="JAGMVJ010000004">
    <property type="protein sequence ID" value="KAH7091179.1"/>
    <property type="molecule type" value="Genomic_DNA"/>
</dbReference>
<protein>
    <submittedName>
        <fullName evidence="3">Uncharacterized protein</fullName>
    </submittedName>
</protein>
<feature type="transmembrane region" description="Helical" evidence="1">
    <location>
        <begin position="40"/>
        <end position="62"/>
    </location>
</feature>
<keyword evidence="1" id="KW-1133">Transmembrane helix</keyword>